<dbReference type="EMBL" id="CM056814">
    <property type="protein sequence ID" value="KAJ8628068.1"/>
    <property type="molecule type" value="Genomic_DNA"/>
</dbReference>
<sequence length="730" mass="82052">MLTTRFTKLATKSSPLLSGTYFQSLTTTQVHVPPTSENSIAYLTHSNGHLISELLTLLNKCNSLETFKKIHSCMLTNSIQKDNFLLSKLIDLKDLSYATLLFSQIAQPNDFAYNIMIRGLTNTWKEFDSAVEFYYKMKSSGLKPNNFTYPFLFIACANLQFLNCGRSAHSSVFKLGLDSDGHVRHSMITMYSRCGELVIARKVFDGISDRDQVSWNSMISGYTKMGFAQQAVKLFRDMREAGFEPDEMTLVSVLGACSDLADLEMGRWVEGFMEGNGVWLNSFLGSSLIGMYAKCGDLDSARRVFDRMAKRDVVAWNAMITGYSQNGVSDEAIALFHAMKKAGLEPDKITMVGVLSACASVGALDLGTWIDGYASQKGLLHNIYVGTGLIDMYAKCGSLDRALQIFEEMPWKNVVCWNAMISGLAAHGRGQEAILLFTRMVEDGTVCPNDITFVGLLSACVHVGLVVEGRRWFDSMEPMFGVVPKIEHFSCMVDLLARAGRLEEAWDFIEKMPEKPDAIVLGALLGACRNLRNVEVGERIMARLLELEPTNSANYVISSKIYANSERWDDSARMRGLMRERGVAKTPGCSWIEIDSQVHEFLASDGLHHRSKEIYMVVKVLTEEMKREGYIPNVDFLESLGLRGSQARKRTQGPNSKLKKTHYDQFHTTREQLQYRLDRVDPVQWVLLIEFWGTKDEMERSKRNAENRALQTMNHTAGTKSFARICEEEG</sequence>
<organism evidence="1 2">
    <name type="scientific">Persea americana</name>
    <name type="common">Avocado</name>
    <dbReference type="NCBI Taxonomy" id="3435"/>
    <lineage>
        <taxon>Eukaryota</taxon>
        <taxon>Viridiplantae</taxon>
        <taxon>Streptophyta</taxon>
        <taxon>Embryophyta</taxon>
        <taxon>Tracheophyta</taxon>
        <taxon>Spermatophyta</taxon>
        <taxon>Magnoliopsida</taxon>
        <taxon>Magnoliidae</taxon>
        <taxon>Laurales</taxon>
        <taxon>Lauraceae</taxon>
        <taxon>Persea</taxon>
    </lineage>
</organism>
<keyword evidence="2" id="KW-1185">Reference proteome</keyword>
<proteinExistence type="predicted"/>
<accession>A0ACC2L3Y6</accession>
<evidence type="ECO:0000313" key="2">
    <source>
        <dbReference type="Proteomes" id="UP001234297"/>
    </source>
</evidence>
<comment type="caution">
    <text evidence="1">The sequence shown here is derived from an EMBL/GenBank/DDBJ whole genome shotgun (WGS) entry which is preliminary data.</text>
</comment>
<evidence type="ECO:0000313" key="1">
    <source>
        <dbReference type="EMBL" id="KAJ8628068.1"/>
    </source>
</evidence>
<dbReference type="Proteomes" id="UP001234297">
    <property type="component" value="Chromosome 6"/>
</dbReference>
<gene>
    <name evidence="1" type="ORF">MRB53_021375</name>
</gene>
<reference evidence="1 2" key="1">
    <citation type="journal article" date="2022" name="Hortic Res">
        <title>A haplotype resolved chromosomal level avocado genome allows analysis of novel avocado genes.</title>
        <authorList>
            <person name="Nath O."/>
            <person name="Fletcher S.J."/>
            <person name="Hayward A."/>
            <person name="Shaw L.M."/>
            <person name="Masouleh A.K."/>
            <person name="Furtado A."/>
            <person name="Henry R.J."/>
            <person name="Mitter N."/>
        </authorList>
    </citation>
    <scope>NUCLEOTIDE SEQUENCE [LARGE SCALE GENOMIC DNA]</scope>
    <source>
        <strain evidence="2">cv. Hass</strain>
    </source>
</reference>
<protein>
    <submittedName>
        <fullName evidence="1">Uncharacterized protein</fullName>
    </submittedName>
</protein>
<name>A0ACC2L3Y6_PERAE</name>